<evidence type="ECO:0000313" key="3">
    <source>
        <dbReference type="Proteomes" id="UP000053029"/>
    </source>
</evidence>
<dbReference type="RefSeq" id="XP_013280678.1">
    <property type="nucleotide sequence ID" value="XM_013425224.1"/>
</dbReference>
<dbReference type="VEuPathDB" id="FungiDB:Z517_09314"/>
<protein>
    <submittedName>
        <fullName evidence="2">Uncharacterized protein</fullName>
    </submittedName>
</protein>
<organism evidence="2 3">
    <name type="scientific">Fonsecaea pedrosoi CBS 271.37</name>
    <dbReference type="NCBI Taxonomy" id="1442368"/>
    <lineage>
        <taxon>Eukaryota</taxon>
        <taxon>Fungi</taxon>
        <taxon>Dikarya</taxon>
        <taxon>Ascomycota</taxon>
        <taxon>Pezizomycotina</taxon>
        <taxon>Eurotiomycetes</taxon>
        <taxon>Chaetothyriomycetidae</taxon>
        <taxon>Chaetothyriales</taxon>
        <taxon>Herpotrichiellaceae</taxon>
        <taxon>Fonsecaea</taxon>
    </lineage>
</organism>
<accession>A0A0D2GDY6</accession>
<sequence>MWSAALMSLINSGSTAPLIDEMVPTIPMHVHTIAFTMLLVVRPSISNSAAYDSSISLVYLLTMTWVVVFLITMVDLISTMSTSYITLLMAPSKPYSSETARMYPGTILVLPFVTFTTASSFERFFTITLASITEPVH</sequence>
<keyword evidence="1" id="KW-0812">Transmembrane</keyword>
<dbReference type="EMBL" id="KN846974">
    <property type="protein sequence ID" value="KIW76870.1"/>
    <property type="molecule type" value="Genomic_DNA"/>
</dbReference>
<keyword evidence="1" id="KW-1133">Transmembrane helix</keyword>
<feature type="transmembrane region" description="Helical" evidence="1">
    <location>
        <begin position="25"/>
        <end position="45"/>
    </location>
</feature>
<feature type="transmembrane region" description="Helical" evidence="1">
    <location>
        <begin position="102"/>
        <end position="121"/>
    </location>
</feature>
<reference evidence="2 3" key="1">
    <citation type="submission" date="2015-01" db="EMBL/GenBank/DDBJ databases">
        <title>The Genome Sequence of Fonsecaea pedrosoi CBS 271.37.</title>
        <authorList>
            <consortium name="The Broad Institute Genomics Platform"/>
            <person name="Cuomo C."/>
            <person name="de Hoog S."/>
            <person name="Gorbushina A."/>
            <person name="Stielow B."/>
            <person name="Teixiera M."/>
            <person name="Abouelleil A."/>
            <person name="Chapman S.B."/>
            <person name="Priest M."/>
            <person name="Young S.K."/>
            <person name="Wortman J."/>
            <person name="Nusbaum C."/>
            <person name="Birren B."/>
        </authorList>
    </citation>
    <scope>NUCLEOTIDE SEQUENCE [LARGE SCALE GENOMIC DNA]</scope>
    <source>
        <strain evidence="2 3">CBS 271.37</strain>
    </source>
</reference>
<evidence type="ECO:0000256" key="1">
    <source>
        <dbReference type="SAM" id="Phobius"/>
    </source>
</evidence>
<feature type="transmembrane region" description="Helical" evidence="1">
    <location>
        <begin position="57"/>
        <end position="90"/>
    </location>
</feature>
<evidence type="ECO:0000313" key="2">
    <source>
        <dbReference type="EMBL" id="KIW76870.1"/>
    </source>
</evidence>
<dbReference type="Proteomes" id="UP000053029">
    <property type="component" value="Unassembled WGS sequence"/>
</dbReference>
<dbReference type="AlphaFoldDB" id="A0A0D2GDY6"/>
<proteinExistence type="predicted"/>
<keyword evidence="1" id="KW-0472">Membrane</keyword>
<dbReference type="HOGENOM" id="CLU_1865168_0_0_1"/>
<gene>
    <name evidence="2" type="ORF">Z517_09314</name>
</gene>
<dbReference type="GeneID" id="25308804"/>
<name>A0A0D2GDY6_9EURO</name>
<keyword evidence="3" id="KW-1185">Reference proteome</keyword>